<evidence type="ECO:0000313" key="2">
    <source>
        <dbReference type="EMBL" id="CAF9927703.1"/>
    </source>
</evidence>
<dbReference type="OrthoDB" id="5427292at2759"/>
<keyword evidence="3" id="KW-1185">Reference proteome</keyword>
<sequence length="318" mass="34049">MTFAKKSPDSELPVFHKPKYIENGDPLQDEERLLQGLPIVEPGDESSNTIRKVPSDQALMPLRWGSSRRATGRSKSGLQILVPNNNAPISFSPGGVTAGKSIIYAYTSSSSSSGRTTSSFGAVGDHLASTRSAILPGTLEAMGDRNPSTKSERAVMSANGRTRSPLADLVLKSTPDEEPYQLLALGQVGPWKQPFTAQLVKPSNLSTLIQRRRSLSDLKEAPQVRQLLVSAKPGAPISQVPASLKKSGPSSIQPIKQDSLVQPNGISSAEAKTPPVWSRQGLPFEVSRRLRSGLSGRLQSPDYSLDPEKFSLPFGVGG</sequence>
<dbReference type="AlphaFoldDB" id="A0A8H3FTU7"/>
<evidence type="ECO:0000313" key="3">
    <source>
        <dbReference type="Proteomes" id="UP000664534"/>
    </source>
</evidence>
<feature type="compositionally biased region" description="Polar residues" evidence="1">
    <location>
        <begin position="248"/>
        <end position="267"/>
    </location>
</feature>
<feature type="region of interest" description="Disordered" evidence="1">
    <location>
        <begin position="241"/>
        <end position="278"/>
    </location>
</feature>
<accession>A0A8H3FTU7</accession>
<proteinExistence type="predicted"/>
<dbReference type="EMBL" id="CAJPDT010000047">
    <property type="protein sequence ID" value="CAF9927703.1"/>
    <property type="molecule type" value="Genomic_DNA"/>
</dbReference>
<protein>
    <submittedName>
        <fullName evidence="2">Uncharacterized protein</fullName>
    </submittedName>
</protein>
<organism evidence="2 3">
    <name type="scientific">Imshaugia aleurites</name>
    <dbReference type="NCBI Taxonomy" id="172621"/>
    <lineage>
        <taxon>Eukaryota</taxon>
        <taxon>Fungi</taxon>
        <taxon>Dikarya</taxon>
        <taxon>Ascomycota</taxon>
        <taxon>Pezizomycotina</taxon>
        <taxon>Lecanoromycetes</taxon>
        <taxon>OSLEUM clade</taxon>
        <taxon>Lecanoromycetidae</taxon>
        <taxon>Lecanorales</taxon>
        <taxon>Lecanorineae</taxon>
        <taxon>Parmeliaceae</taxon>
        <taxon>Imshaugia</taxon>
    </lineage>
</organism>
<name>A0A8H3FTU7_9LECA</name>
<feature type="region of interest" description="Disordered" evidence="1">
    <location>
        <begin position="1"/>
        <end position="24"/>
    </location>
</feature>
<evidence type="ECO:0000256" key="1">
    <source>
        <dbReference type="SAM" id="MobiDB-lite"/>
    </source>
</evidence>
<dbReference type="Proteomes" id="UP000664534">
    <property type="component" value="Unassembled WGS sequence"/>
</dbReference>
<gene>
    <name evidence="2" type="ORF">IMSHALPRED_007278</name>
</gene>
<reference evidence="2" key="1">
    <citation type="submission" date="2021-03" db="EMBL/GenBank/DDBJ databases">
        <authorList>
            <person name="Tagirdzhanova G."/>
        </authorList>
    </citation>
    <scope>NUCLEOTIDE SEQUENCE</scope>
</reference>
<comment type="caution">
    <text evidence="2">The sequence shown here is derived from an EMBL/GenBank/DDBJ whole genome shotgun (WGS) entry which is preliminary data.</text>
</comment>